<feature type="transmembrane region" description="Helical" evidence="5">
    <location>
        <begin position="381"/>
        <end position="400"/>
    </location>
</feature>
<dbReference type="SUPFAM" id="SSF48452">
    <property type="entry name" value="TPR-like"/>
    <property type="match status" value="1"/>
</dbReference>
<organism evidence="7 8">
    <name type="scientific">Candidatus Kaiserbacteria bacterium RIFCSPLOWO2_01_FULL_50_24</name>
    <dbReference type="NCBI Taxonomy" id="1798507"/>
    <lineage>
        <taxon>Bacteria</taxon>
        <taxon>Candidatus Kaiseribacteriota</taxon>
    </lineage>
</organism>
<feature type="transmembrane region" description="Helical" evidence="5">
    <location>
        <begin position="128"/>
        <end position="149"/>
    </location>
</feature>
<feature type="transmembrane region" description="Helical" evidence="5">
    <location>
        <begin position="12"/>
        <end position="31"/>
    </location>
</feature>
<dbReference type="InterPro" id="IPR051533">
    <property type="entry name" value="WaaL-like"/>
</dbReference>
<feature type="transmembrane region" description="Helical" evidence="5">
    <location>
        <begin position="448"/>
        <end position="465"/>
    </location>
</feature>
<feature type="transmembrane region" description="Helical" evidence="5">
    <location>
        <begin position="204"/>
        <end position="220"/>
    </location>
</feature>
<feature type="transmembrane region" description="Helical" evidence="5">
    <location>
        <begin position="250"/>
        <end position="268"/>
    </location>
</feature>
<dbReference type="PANTHER" id="PTHR37422:SF13">
    <property type="entry name" value="LIPOPOLYSACCHARIDE BIOSYNTHESIS PROTEIN PA4999-RELATED"/>
    <property type="match status" value="1"/>
</dbReference>
<evidence type="ECO:0000259" key="6">
    <source>
        <dbReference type="Pfam" id="PF04932"/>
    </source>
</evidence>
<dbReference type="EMBL" id="MFLU01000005">
    <property type="protein sequence ID" value="OGG76045.1"/>
    <property type="molecule type" value="Genomic_DNA"/>
</dbReference>
<proteinExistence type="predicted"/>
<comment type="caution">
    <text evidence="7">The sequence shown here is derived from an EMBL/GenBank/DDBJ whole genome shotgun (WGS) entry which is preliminary data.</text>
</comment>
<evidence type="ECO:0000256" key="4">
    <source>
        <dbReference type="ARBA" id="ARBA00023136"/>
    </source>
</evidence>
<feature type="transmembrane region" description="Helical" evidence="5">
    <location>
        <begin position="348"/>
        <end position="369"/>
    </location>
</feature>
<feature type="transmembrane region" description="Helical" evidence="5">
    <location>
        <begin position="103"/>
        <end position="121"/>
    </location>
</feature>
<feature type="transmembrane region" description="Helical" evidence="5">
    <location>
        <begin position="69"/>
        <end position="91"/>
    </location>
</feature>
<protein>
    <recommendedName>
        <fullName evidence="6">O-antigen ligase-related domain-containing protein</fullName>
    </recommendedName>
</protein>
<dbReference type="PANTHER" id="PTHR37422">
    <property type="entry name" value="TEICHURONIC ACID BIOSYNTHESIS PROTEIN TUAE"/>
    <property type="match status" value="1"/>
</dbReference>
<dbReference type="Gene3D" id="1.25.40.10">
    <property type="entry name" value="Tetratricopeptide repeat domain"/>
    <property type="match status" value="1"/>
</dbReference>
<feature type="transmembrane region" description="Helical" evidence="5">
    <location>
        <begin position="37"/>
        <end position="57"/>
    </location>
</feature>
<gene>
    <name evidence="7" type="ORF">A3A34_00660</name>
</gene>
<evidence type="ECO:0000256" key="5">
    <source>
        <dbReference type="SAM" id="Phobius"/>
    </source>
</evidence>
<dbReference type="STRING" id="1798507.A3A34_00660"/>
<dbReference type="Pfam" id="PF04932">
    <property type="entry name" value="Wzy_C"/>
    <property type="match status" value="1"/>
</dbReference>
<dbReference type="AlphaFoldDB" id="A0A1F6EQZ1"/>
<keyword evidence="4 5" id="KW-0472">Membrane</keyword>
<name>A0A1F6EQZ1_9BACT</name>
<feature type="transmembrane region" description="Helical" evidence="5">
    <location>
        <begin position="406"/>
        <end position="427"/>
    </location>
</feature>
<evidence type="ECO:0000256" key="1">
    <source>
        <dbReference type="ARBA" id="ARBA00004141"/>
    </source>
</evidence>
<feature type="transmembrane region" description="Helical" evidence="5">
    <location>
        <begin position="226"/>
        <end position="243"/>
    </location>
</feature>
<keyword evidence="2 5" id="KW-0812">Transmembrane</keyword>
<feature type="transmembrane region" description="Helical" evidence="5">
    <location>
        <begin position="169"/>
        <end position="192"/>
    </location>
</feature>
<sequence>MIERIAKVFPWLLLAPAILPLVYVEGLLYPFVSPKTFLFRALAIVAAASFAYLALSGRQFYWERLRNKWSWIPAALLAVVYATSLIGVDFYHSFWSIYDRGDGLLTLTAAVSFFYLVLLYADKDFLRRLFSITAWVGSVVALYAFFQWLQGVSGMEFPFIEETQGSTRLGATLGNAAFLAAYLGMTFFAALAVAMDYTGRWQQALYAGAALQLLVIFLTATRGTLLALMVVGFLVAIYFAIRGDGNVRTYARGGLVAALIMAALFIGFRDSLADFPIEPVRRIASISLTDATVSSRLFVWQNVGGMALQKPLTGYGAEHIDILFNRVYDPSAIVEQWFDRSHNAYLDYFVQFGVLGLILYCTLVLSLAWAGWRLWQAGGRYGPFILLIAFVYAAQNFFVFDTVMTLWFLLALLAAALAPLEISPALARPKGGTGGLFLTGRAVAPRHVSLLAGAVVLALLYPVVVEPLRANLALADGYIYHVTDISRTVDTMTRGLALNTYADIEYGYQLYTMYTDRQQHMLEGEDRVAAYRFARDTLAKNYERYSYDARTAVYLAHVLDSAPSEEEVDEDFLREVLARATELSPKRIQPWYLRANISLKKGDRASGAARSQHYREAIEVLAEYSETVPEYAEPRYIVAGLYHVMGERAAAAEWAAEGLALYKGGGDTAQRAVKYYIGVEDWQNALRFLQDVVGEGWVEDEYDQAYDQVYDLAKLYLLTGDRERAVEIVEHLRRVSPGLVETDPVFLQALEG</sequence>
<feature type="domain" description="O-antigen ligase-related" evidence="6">
    <location>
        <begin position="208"/>
        <end position="361"/>
    </location>
</feature>
<dbReference type="Proteomes" id="UP000178587">
    <property type="component" value="Unassembled WGS sequence"/>
</dbReference>
<evidence type="ECO:0000256" key="3">
    <source>
        <dbReference type="ARBA" id="ARBA00022989"/>
    </source>
</evidence>
<dbReference type="GO" id="GO:0016020">
    <property type="term" value="C:membrane"/>
    <property type="evidence" value="ECO:0007669"/>
    <property type="project" value="UniProtKB-SubCell"/>
</dbReference>
<evidence type="ECO:0000256" key="2">
    <source>
        <dbReference type="ARBA" id="ARBA00022692"/>
    </source>
</evidence>
<evidence type="ECO:0000313" key="8">
    <source>
        <dbReference type="Proteomes" id="UP000178587"/>
    </source>
</evidence>
<dbReference type="InterPro" id="IPR007016">
    <property type="entry name" value="O-antigen_ligase-rel_domated"/>
</dbReference>
<dbReference type="InterPro" id="IPR011990">
    <property type="entry name" value="TPR-like_helical_dom_sf"/>
</dbReference>
<comment type="subcellular location">
    <subcellularLocation>
        <location evidence="1">Membrane</location>
        <topology evidence="1">Multi-pass membrane protein</topology>
    </subcellularLocation>
</comment>
<keyword evidence="3 5" id="KW-1133">Transmembrane helix</keyword>
<evidence type="ECO:0000313" key="7">
    <source>
        <dbReference type="EMBL" id="OGG76045.1"/>
    </source>
</evidence>
<accession>A0A1F6EQZ1</accession>
<reference evidence="7 8" key="1">
    <citation type="journal article" date="2016" name="Nat. Commun.">
        <title>Thousands of microbial genomes shed light on interconnected biogeochemical processes in an aquifer system.</title>
        <authorList>
            <person name="Anantharaman K."/>
            <person name="Brown C.T."/>
            <person name="Hug L.A."/>
            <person name="Sharon I."/>
            <person name="Castelle C.J."/>
            <person name="Probst A.J."/>
            <person name="Thomas B.C."/>
            <person name="Singh A."/>
            <person name="Wilkins M.J."/>
            <person name="Karaoz U."/>
            <person name="Brodie E.L."/>
            <person name="Williams K.H."/>
            <person name="Hubbard S.S."/>
            <person name="Banfield J.F."/>
        </authorList>
    </citation>
    <scope>NUCLEOTIDE SEQUENCE [LARGE SCALE GENOMIC DNA]</scope>
</reference>